<dbReference type="RefSeq" id="WP_215237751.1">
    <property type="nucleotide sequence ID" value="NZ_CAJRAF010000001.1"/>
</dbReference>
<keyword evidence="9" id="KW-1185">Reference proteome</keyword>
<evidence type="ECO:0000256" key="5">
    <source>
        <dbReference type="ARBA" id="ARBA00022989"/>
    </source>
</evidence>
<keyword evidence="6 7" id="KW-0472">Membrane</keyword>
<dbReference type="HAMAP" id="MF_01147">
    <property type="entry name" value="Lgt"/>
    <property type="match status" value="1"/>
</dbReference>
<dbReference type="Pfam" id="PF01790">
    <property type="entry name" value="LGT"/>
    <property type="match status" value="1"/>
</dbReference>
<feature type="transmembrane region" description="Helical" evidence="7">
    <location>
        <begin position="26"/>
        <end position="46"/>
    </location>
</feature>
<feature type="transmembrane region" description="Helical" evidence="7">
    <location>
        <begin position="249"/>
        <end position="267"/>
    </location>
</feature>
<dbReference type="NCBIfam" id="TIGR00544">
    <property type="entry name" value="lgt"/>
    <property type="match status" value="1"/>
</dbReference>
<comment type="pathway">
    <text evidence="7">Protein modification; lipoprotein biosynthesis (diacylglyceryl transfer).</text>
</comment>
<evidence type="ECO:0000313" key="8">
    <source>
        <dbReference type="EMBL" id="CAG4992857.1"/>
    </source>
</evidence>
<protein>
    <recommendedName>
        <fullName evidence="7">Phosphatidylglycerol--prolipoprotein diacylglyceryl transferase</fullName>
        <ecNumber evidence="7">2.5.1.145</ecNumber>
    </recommendedName>
</protein>
<feature type="transmembrane region" description="Helical" evidence="7">
    <location>
        <begin position="210"/>
        <end position="229"/>
    </location>
</feature>
<comment type="subcellular location">
    <subcellularLocation>
        <location evidence="7">Cell membrane</location>
        <topology evidence="7">Multi-pass membrane protein</topology>
    </subcellularLocation>
</comment>
<reference evidence="8" key="1">
    <citation type="submission" date="2021-04" db="EMBL/GenBank/DDBJ databases">
        <authorList>
            <person name="Rodrigo-Torres L."/>
            <person name="Arahal R. D."/>
            <person name="Lucena T."/>
        </authorList>
    </citation>
    <scope>NUCLEOTIDE SEQUENCE</scope>
    <source>
        <strain evidence="8">CECT 9275</strain>
    </source>
</reference>
<keyword evidence="3 7" id="KW-0808">Transferase</keyword>
<evidence type="ECO:0000256" key="1">
    <source>
        <dbReference type="ARBA" id="ARBA00007150"/>
    </source>
</evidence>
<dbReference type="GO" id="GO:0005886">
    <property type="term" value="C:plasma membrane"/>
    <property type="evidence" value="ECO:0007669"/>
    <property type="project" value="UniProtKB-SubCell"/>
</dbReference>
<evidence type="ECO:0000256" key="7">
    <source>
        <dbReference type="HAMAP-Rule" id="MF_01147"/>
    </source>
</evidence>
<dbReference type="GO" id="GO:0008961">
    <property type="term" value="F:phosphatidylglycerol-prolipoprotein diacylglyceryl transferase activity"/>
    <property type="evidence" value="ECO:0007669"/>
    <property type="project" value="UniProtKB-UniRule"/>
</dbReference>
<organism evidence="8 9">
    <name type="scientific">Dyadobacter helix</name>
    <dbReference type="NCBI Taxonomy" id="2822344"/>
    <lineage>
        <taxon>Bacteria</taxon>
        <taxon>Pseudomonadati</taxon>
        <taxon>Bacteroidota</taxon>
        <taxon>Cytophagia</taxon>
        <taxon>Cytophagales</taxon>
        <taxon>Spirosomataceae</taxon>
        <taxon>Dyadobacter</taxon>
    </lineage>
</organism>
<evidence type="ECO:0000256" key="4">
    <source>
        <dbReference type="ARBA" id="ARBA00022692"/>
    </source>
</evidence>
<dbReference type="Proteomes" id="UP000680038">
    <property type="component" value="Unassembled WGS sequence"/>
</dbReference>
<dbReference type="EMBL" id="CAJRAF010000001">
    <property type="protein sequence ID" value="CAG4992857.1"/>
    <property type="molecule type" value="Genomic_DNA"/>
</dbReference>
<feature type="transmembrane region" description="Helical" evidence="7">
    <location>
        <begin position="102"/>
        <end position="125"/>
    </location>
</feature>
<feature type="binding site" evidence="7">
    <location>
        <position position="151"/>
    </location>
    <ligand>
        <name>a 1,2-diacyl-sn-glycero-3-phospho-(1'-sn-glycerol)</name>
        <dbReference type="ChEBI" id="CHEBI:64716"/>
    </ligand>
</feature>
<feature type="transmembrane region" description="Helical" evidence="7">
    <location>
        <begin position="184"/>
        <end position="203"/>
    </location>
</feature>
<evidence type="ECO:0000256" key="3">
    <source>
        <dbReference type="ARBA" id="ARBA00022679"/>
    </source>
</evidence>
<dbReference type="AlphaFoldDB" id="A0A916JCV6"/>
<comment type="function">
    <text evidence="7">Catalyzes the transfer of the diacylglyceryl group from phosphatidylglycerol to the sulfhydryl group of the N-terminal cysteine of a prolipoprotein, the first step in the formation of mature lipoproteins.</text>
</comment>
<keyword evidence="2 7" id="KW-1003">Cell membrane</keyword>
<keyword evidence="4 7" id="KW-0812">Transmembrane</keyword>
<feature type="transmembrane region" description="Helical" evidence="7">
    <location>
        <begin position="58"/>
        <end position="78"/>
    </location>
</feature>
<evidence type="ECO:0000256" key="6">
    <source>
        <dbReference type="ARBA" id="ARBA00023136"/>
    </source>
</evidence>
<keyword evidence="5 7" id="KW-1133">Transmembrane helix</keyword>
<dbReference type="EC" id="2.5.1.145" evidence="7"/>
<evidence type="ECO:0000313" key="9">
    <source>
        <dbReference type="Proteomes" id="UP000680038"/>
    </source>
</evidence>
<gene>
    <name evidence="8" type="primary">lgt_2</name>
    <name evidence="7" type="synonym">lgt</name>
    <name evidence="8" type="ORF">DYBT9275_01055</name>
</gene>
<accession>A0A916JCV6</accession>
<proteinExistence type="inferred from homology"/>
<sequence length="280" mass="32087">MHASLITYILWDIRPNIFPGLEIPRWYGLFWALGITLSFAVIRYIYKADKRPVEEIDTLGLYVMIGTIVGARLGHILFYDPDYYLTHPIEILPISLEPELHFTGLAGLASHGGGIGVVLAIFFYSRNYGIRFLWLLDRVAIIAPLSGVLIRLGNLINSEMIGLPTTVPWAFVFVHTDHIPRHPAQLYEAIYCLILFVVLFWLWKNRSGKMAEGMLFSLFITLLFTLRFVDEFFKINQEEFENALPLNMGQLLSIPYIIAGLLMPLVIRKQKMPADKLPQY</sequence>
<evidence type="ECO:0000256" key="2">
    <source>
        <dbReference type="ARBA" id="ARBA00022475"/>
    </source>
</evidence>
<dbReference type="PANTHER" id="PTHR30589">
    <property type="entry name" value="PROLIPOPROTEIN DIACYLGLYCERYL TRANSFERASE"/>
    <property type="match status" value="1"/>
</dbReference>
<feature type="transmembrane region" description="Helical" evidence="7">
    <location>
        <begin position="132"/>
        <end position="150"/>
    </location>
</feature>
<name>A0A916JCV6_9BACT</name>
<comment type="catalytic activity">
    <reaction evidence="7">
        <text>L-cysteinyl-[prolipoprotein] + a 1,2-diacyl-sn-glycero-3-phospho-(1'-sn-glycerol) = an S-1,2-diacyl-sn-glyceryl-L-cysteinyl-[prolipoprotein] + sn-glycerol 1-phosphate + H(+)</text>
        <dbReference type="Rhea" id="RHEA:56712"/>
        <dbReference type="Rhea" id="RHEA-COMP:14679"/>
        <dbReference type="Rhea" id="RHEA-COMP:14680"/>
        <dbReference type="ChEBI" id="CHEBI:15378"/>
        <dbReference type="ChEBI" id="CHEBI:29950"/>
        <dbReference type="ChEBI" id="CHEBI:57685"/>
        <dbReference type="ChEBI" id="CHEBI:64716"/>
        <dbReference type="ChEBI" id="CHEBI:140658"/>
        <dbReference type="EC" id="2.5.1.145"/>
    </reaction>
</comment>
<comment type="similarity">
    <text evidence="1 7">Belongs to the Lgt family.</text>
</comment>
<dbReference type="InterPro" id="IPR001640">
    <property type="entry name" value="Lgt"/>
</dbReference>
<dbReference type="GO" id="GO:0042158">
    <property type="term" value="P:lipoprotein biosynthetic process"/>
    <property type="evidence" value="ECO:0007669"/>
    <property type="project" value="UniProtKB-UniRule"/>
</dbReference>
<comment type="caution">
    <text evidence="8">The sequence shown here is derived from an EMBL/GenBank/DDBJ whole genome shotgun (WGS) entry which is preliminary data.</text>
</comment>
<dbReference type="PANTHER" id="PTHR30589:SF0">
    <property type="entry name" value="PHOSPHATIDYLGLYCEROL--PROLIPOPROTEIN DIACYLGLYCERYL TRANSFERASE"/>
    <property type="match status" value="1"/>
</dbReference>